<reference evidence="1 2" key="1">
    <citation type="journal article" date="2011" name="Stand. Genomic Sci.">
        <title>Non-contiguous finished genome sequence and contextual data of the filamentous soil bacterium Ktedonobacter racemifer type strain (SOSP1-21).</title>
        <authorList>
            <person name="Chang Y.J."/>
            <person name="Land M."/>
            <person name="Hauser L."/>
            <person name="Chertkov O."/>
            <person name="Del Rio T.G."/>
            <person name="Nolan M."/>
            <person name="Copeland A."/>
            <person name="Tice H."/>
            <person name="Cheng J.F."/>
            <person name="Lucas S."/>
            <person name="Han C."/>
            <person name="Goodwin L."/>
            <person name="Pitluck S."/>
            <person name="Ivanova N."/>
            <person name="Ovchinikova G."/>
            <person name="Pati A."/>
            <person name="Chen A."/>
            <person name="Palaniappan K."/>
            <person name="Mavromatis K."/>
            <person name="Liolios K."/>
            <person name="Brettin T."/>
            <person name="Fiebig A."/>
            <person name="Rohde M."/>
            <person name="Abt B."/>
            <person name="Goker M."/>
            <person name="Detter J.C."/>
            <person name="Woyke T."/>
            <person name="Bristow J."/>
            <person name="Eisen J.A."/>
            <person name="Markowitz V."/>
            <person name="Hugenholtz P."/>
            <person name="Kyrpides N.C."/>
            <person name="Klenk H.P."/>
            <person name="Lapidus A."/>
        </authorList>
    </citation>
    <scope>NUCLEOTIDE SEQUENCE [LARGE SCALE GENOMIC DNA]</scope>
    <source>
        <strain evidence="2">DSM 44963</strain>
    </source>
</reference>
<comment type="caution">
    <text evidence="1">The sequence shown here is derived from an EMBL/GenBank/DDBJ whole genome shotgun (WGS) entry which is preliminary data.</text>
</comment>
<protein>
    <submittedName>
        <fullName evidence="1">Uncharacterized protein</fullName>
    </submittedName>
</protein>
<name>D6TZH9_KTERA</name>
<proteinExistence type="predicted"/>
<sequence length="43" mass="4556">MVCGENAVKLFTADAHLGENNGFEGLIEVRVIGGSVALPRSRQ</sequence>
<gene>
    <name evidence="1" type="ORF">Krac_2738</name>
</gene>
<dbReference type="EMBL" id="ADVG01000004">
    <property type="protein sequence ID" value="EFH81969.1"/>
    <property type="molecule type" value="Genomic_DNA"/>
</dbReference>
<dbReference type="AlphaFoldDB" id="D6TZH9"/>
<evidence type="ECO:0000313" key="1">
    <source>
        <dbReference type="EMBL" id="EFH81969.1"/>
    </source>
</evidence>
<evidence type="ECO:0000313" key="2">
    <source>
        <dbReference type="Proteomes" id="UP000004508"/>
    </source>
</evidence>
<dbReference type="InParanoid" id="D6TZH9"/>
<keyword evidence="2" id="KW-1185">Reference proteome</keyword>
<dbReference type="STRING" id="485913.Krac_2738"/>
<organism evidence="1 2">
    <name type="scientific">Ktedonobacter racemifer DSM 44963</name>
    <dbReference type="NCBI Taxonomy" id="485913"/>
    <lineage>
        <taxon>Bacteria</taxon>
        <taxon>Bacillati</taxon>
        <taxon>Chloroflexota</taxon>
        <taxon>Ktedonobacteria</taxon>
        <taxon>Ktedonobacterales</taxon>
        <taxon>Ktedonobacteraceae</taxon>
        <taxon>Ktedonobacter</taxon>
    </lineage>
</organism>
<accession>D6TZH9</accession>
<dbReference type="Proteomes" id="UP000004508">
    <property type="component" value="Unassembled WGS sequence"/>
</dbReference>